<reference evidence="2 3" key="1">
    <citation type="submission" date="2021-03" db="EMBL/GenBank/DDBJ databases">
        <title>Sequencing the genomes of 1000 actinobacteria strains.</title>
        <authorList>
            <person name="Klenk H.-P."/>
        </authorList>
    </citation>
    <scope>NUCLEOTIDE SEQUENCE [LARGE SCALE GENOMIC DNA]</scope>
    <source>
        <strain evidence="2 3">DSM 16005</strain>
    </source>
</reference>
<evidence type="ECO:0000256" key="1">
    <source>
        <dbReference type="SAM" id="Phobius"/>
    </source>
</evidence>
<sequence length="205" mass="22140">MVSAPELFSRRSKAGHRLDTAVRWCLAGSAVAAFGGASGFLLAWGRMVVPGWAVSAFFLAAALTLSVVRSSVRRRMDRAADEKLQRRRSIWWAMLAVVTVVVTGFLALPDLLFSASYQVLSPSGPGFCGAVARESSFLFSGGGELYKVGFGGLGHEVSSWEADDGYRPIRYGTYDFKWTAEGAILRVSGSGHDPVWPGLHGFDCR</sequence>
<dbReference type="RefSeq" id="WP_209680966.1">
    <property type="nucleotide sequence ID" value="NZ_JAGIOI010000001.1"/>
</dbReference>
<comment type="caution">
    <text evidence="2">The sequence shown here is derived from an EMBL/GenBank/DDBJ whole genome shotgun (WGS) entry which is preliminary data.</text>
</comment>
<keyword evidence="1" id="KW-0812">Transmembrane</keyword>
<gene>
    <name evidence="2" type="ORF">JOF48_002374</name>
</gene>
<feature type="transmembrane region" description="Helical" evidence="1">
    <location>
        <begin position="21"/>
        <end position="43"/>
    </location>
</feature>
<evidence type="ECO:0000313" key="2">
    <source>
        <dbReference type="EMBL" id="MBP2413575.1"/>
    </source>
</evidence>
<organism evidence="2 3">
    <name type="scientific">Arthrobacter stackebrandtii</name>
    <dbReference type="NCBI Taxonomy" id="272161"/>
    <lineage>
        <taxon>Bacteria</taxon>
        <taxon>Bacillati</taxon>
        <taxon>Actinomycetota</taxon>
        <taxon>Actinomycetes</taxon>
        <taxon>Micrococcales</taxon>
        <taxon>Micrococcaceae</taxon>
        <taxon>Arthrobacter</taxon>
    </lineage>
</organism>
<evidence type="ECO:0000313" key="3">
    <source>
        <dbReference type="Proteomes" id="UP000711614"/>
    </source>
</evidence>
<dbReference type="Proteomes" id="UP000711614">
    <property type="component" value="Unassembled WGS sequence"/>
</dbReference>
<dbReference type="EMBL" id="JAGIOI010000001">
    <property type="protein sequence ID" value="MBP2413575.1"/>
    <property type="molecule type" value="Genomic_DNA"/>
</dbReference>
<keyword evidence="1" id="KW-0472">Membrane</keyword>
<feature type="transmembrane region" description="Helical" evidence="1">
    <location>
        <begin position="89"/>
        <end position="108"/>
    </location>
</feature>
<protein>
    <submittedName>
        <fullName evidence="2">Uncharacterized protein</fullName>
    </submittedName>
</protein>
<keyword evidence="1" id="KW-1133">Transmembrane helix</keyword>
<keyword evidence="3" id="KW-1185">Reference proteome</keyword>
<proteinExistence type="predicted"/>
<name>A0ABS4YXN2_9MICC</name>
<feature type="transmembrane region" description="Helical" evidence="1">
    <location>
        <begin position="49"/>
        <end position="68"/>
    </location>
</feature>
<accession>A0ABS4YXN2</accession>